<sequence length="67" mass="7839">MKSRTAKSLIFVVLVVFFRSIYLHQEFYKNIWEENMFTVIFLFSLFALGIIAVIRFGKTALTGEEVD</sequence>
<keyword evidence="3" id="KW-1185">Reference proteome</keyword>
<dbReference type="AlphaFoldDB" id="A0A9X2I732"/>
<evidence type="ECO:0000313" key="3">
    <source>
        <dbReference type="Proteomes" id="UP001155280"/>
    </source>
</evidence>
<feature type="transmembrane region" description="Helical" evidence="1">
    <location>
        <begin position="39"/>
        <end position="57"/>
    </location>
</feature>
<keyword evidence="1" id="KW-0472">Membrane</keyword>
<comment type="caution">
    <text evidence="2">The sequence shown here is derived from an EMBL/GenBank/DDBJ whole genome shotgun (WGS) entry which is preliminary data.</text>
</comment>
<keyword evidence="1" id="KW-1133">Transmembrane helix</keyword>
<name>A0A9X2I732_9FLAO</name>
<accession>A0A9X2I732</accession>
<protein>
    <submittedName>
        <fullName evidence="2">Uncharacterized protein</fullName>
    </submittedName>
</protein>
<gene>
    <name evidence="2" type="ORF">MKO06_00720</name>
</gene>
<reference evidence="2" key="1">
    <citation type="submission" date="2022-07" db="EMBL/GenBank/DDBJ databases">
        <title>Gramela sediminis sp. nov., isolated from deep-sea sediment of the Indian Ocean.</title>
        <authorList>
            <person name="Shi H."/>
        </authorList>
    </citation>
    <scope>NUCLEOTIDE SEQUENCE</scope>
    <source>
        <strain evidence="2">GC03-9</strain>
    </source>
</reference>
<dbReference type="RefSeq" id="WP_241550422.1">
    <property type="nucleotide sequence ID" value="NZ_JANCNS010000001.1"/>
</dbReference>
<dbReference type="Proteomes" id="UP001155280">
    <property type="component" value="Unassembled WGS sequence"/>
</dbReference>
<keyword evidence="1" id="KW-0812">Transmembrane</keyword>
<dbReference type="EMBL" id="JANCNS010000001">
    <property type="protein sequence ID" value="MCP9198412.1"/>
    <property type="molecule type" value="Genomic_DNA"/>
</dbReference>
<evidence type="ECO:0000313" key="2">
    <source>
        <dbReference type="EMBL" id="MCP9198412.1"/>
    </source>
</evidence>
<organism evidence="2 3">
    <name type="scientific">Christiangramia oceanisediminis</name>
    <dbReference type="NCBI Taxonomy" id="2920386"/>
    <lineage>
        <taxon>Bacteria</taxon>
        <taxon>Pseudomonadati</taxon>
        <taxon>Bacteroidota</taxon>
        <taxon>Flavobacteriia</taxon>
        <taxon>Flavobacteriales</taxon>
        <taxon>Flavobacteriaceae</taxon>
        <taxon>Christiangramia</taxon>
    </lineage>
</organism>
<proteinExistence type="predicted"/>
<evidence type="ECO:0000256" key="1">
    <source>
        <dbReference type="SAM" id="Phobius"/>
    </source>
</evidence>